<comment type="caution">
    <text evidence="1">The sequence shown here is derived from an EMBL/GenBank/DDBJ whole genome shotgun (WGS) entry which is preliminary data.</text>
</comment>
<dbReference type="RefSeq" id="WP_034435444.1">
    <property type="nucleotide sequence ID" value="NZ_CBTK010000274.1"/>
</dbReference>
<sequence>MPIKVMLLRYHFPDGHSKDWAYPTPVMADAPNFTVYFGRTGSPLRRRDTPASACRNIMDPKFRTGK</sequence>
<evidence type="ECO:0000313" key="2">
    <source>
        <dbReference type="Proteomes" id="UP000019184"/>
    </source>
</evidence>
<organism evidence="1 2">
    <name type="scientific">Candidatus Contendobacter odensis Run_B_J11</name>
    <dbReference type="NCBI Taxonomy" id="1400861"/>
    <lineage>
        <taxon>Bacteria</taxon>
        <taxon>Pseudomonadati</taxon>
        <taxon>Pseudomonadota</taxon>
        <taxon>Gammaproteobacteria</taxon>
        <taxon>Candidatus Competibacteraceae</taxon>
        <taxon>Candidatus Contendibacter</taxon>
    </lineage>
</organism>
<dbReference type="EMBL" id="CBTK010000274">
    <property type="protein sequence ID" value="CDH46731.1"/>
    <property type="molecule type" value="Genomic_DNA"/>
</dbReference>
<protein>
    <submittedName>
        <fullName evidence="1">Uncharacterized protein</fullName>
    </submittedName>
</protein>
<dbReference type="OrthoDB" id="5772659at2"/>
<dbReference type="Proteomes" id="UP000019184">
    <property type="component" value="Unassembled WGS sequence"/>
</dbReference>
<evidence type="ECO:0000313" key="1">
    <source>
        <dbReference type="EMBL" id="CDH46731.1"/>
    </source>
</evidence>
<proteinExistence type="predicted"/>
<name>A0A7U7J402_9GAMM</name>
<accession>A0A7U7J402</accession>
<gene>
    <name evidence="1" type="ORF">BN874_580001</name>
</gene>
<dbReference type="AlphaFoldDB" id="A0A7U7J402"/>
<keyword evidence="2" id="KW-1185">Reference proteome</keyword>
<reference evidence="1 2" key="1">
    <citation type="journal article" date="2014" name="ISME J.">
        <title>Candidatus Competibacter-lineage genomes retrieved from metagenomes reveal functional metabolic diversity.</title>
        <authorList>
            <person name="McIlroy S.J."/>
            <person name="Albertsen M."/>
            <person name="Andresen E.K."/>
            <person name="Saunders A.M."/>
            <person name="Kristiansen R."/>
            <person name="Stokholm-Bjerregaard M."/>
            <person name="Nielsen K.L."/>
            <person name="Nielsen P.H."/>
        </authorList>
    </citation>
    <scope>NUCLEOTIDE SEQUENCE [LARGE SCALE GENOMIC DNA]</scope>
    <source>
        <strain evidence="1 2">Run_B_J11</strain>
    </source>
</reference>